<comment type="caution">
    <text evidence="3">The sequence shown here is derived from an EMBL/GenBank/DDBJ whole genome shotgun (WGS) entry which is preliminary data.</text>
</comment>
<keyword evidence="4" id="KW-1185">Reference proteome</keyword>
<proteinExistence type="predicted"/>
<organism evidence="3 4">
    <name type="scientific">Rubritalea tangerina</name>
    <dbReference type="NCBI Taxonomy" id="430798"/>
    <lineage>
        <taxon>Bacteria</taxon>
        <taxon>Pseudomonadati</taxon>
        <taxon>Verrucomicrobiota</taxon>
        <taxon>Verrucomicrobiia</taxon>
        <taxon>Verrucomicrobiales</taxon>
        <taxon>Rubritaleaceae</taxon>
        <taxon>Rubritalea</taxon>
    </lineage>
</organism>
<name>A0ABW4ZDF1_9BACT</name>
<evidence type="ECO:0000259" key="2">
    <source>
        <dbReference type="Pfam" id="PF07589"/>
    </source>
</evidence>
<feature type="domain" description="Ice-binding protein C-terminal" evidence="2">
    <location>
        <begin position="244"/>
        <end position="266"/>
    </location>
</feature>
<sequence length="267" mass="27794">MAFKTLLPILTLSSALHIQAATSVLEDFQFADSTGTGLKNTANAGTAGTAWNFNLGGEPGQAATHNGLLSVGFNTNAGSSAVTTDYTRKLTFATALTSGQYTFEYRLNDWDLQATASANSAASNQQGFTLKLKGTGEINLVTAITSNNGNMRARHSGSAGATATADQSNIGLNASDLVVRVEGNLDTGTFYTSYNLGGTGFNTVISDGAGVTQIDEILLNVEGSSAWSTNDYINIDYLTLTTTAVPEPSTTSLLGLGGLALILRRRK</sequence>
<dbReference type="NCBIfam" id="TIGR02595">
    <property type="entry name" value="PEP_CTERM"/>
    <property type="match status" value="1"/>
</dbReference>
<dbReference type="RefSeq" id="WP_377087793.1">
    <property type="nucleotide sequence ID" value="NZ_JBHSJL010000014.1"/>
</dbReference>
<dbReference type="Pfam" id="PF07589">
    <property type="entry name" value="PEP-CTERM"/>
    <property type="match status" value="1"/>
</dbReference>
<protein>
    <submittedName>
        <fullName evidence="3">PEP-CTERM sorting domain-containing protein</fullName>
    </submittedName>
</protein>
<dbReference type="Proteomes" id="UP001597389">
    <property type="component" value="Unassembled WGS sequence"/>
</dbReference>
<keyword evidence="1" id="KW-0732">Signal</keyword>
<dbReference type="InterPro" id="IPR013424">
    <property type="entry name" value="Ice-binding_C"/>
</dbReference>
<feature type="signal peptide" evidence="1">
    <location>
        <begin position="1"/>
        <end position="20"/>
    </location>
</feature>
<evidence type="ECO:0000256" key="1">
    <source>
        <dbReference type="SAM" id="SignalP"/>
    </source>
</evidence>
<accession>A0ABW4ZDF1</accession>
<gene>
    <name evidence="3" type="ORF">ACFSW8_13455</name>
</gene>
<evidence type="ECO:0000313" key="4">
    <source>
        <dbReference type="Proteomes" id="UP001597389"/>
    </source>
</evidence>
<evidence type="ECO:0000313" key="3">
    <source>
        <dbReference type="EMBL" id="MFD2159909.1"/>
    </source>
</evidence>
<feature type="chain" id="PRO_5047305686" evidence="1">
    <location>
        <begin position="21"/>
        <end position="267"/>
    </location>
</feature>
<dbReference type="EMBL" id="JBHUJB010000059">
    <property type="protein sequence ID" value="MFD2159909.1"/>
    <property type="molecule type" value="Genomic_DNA"/>
</dbReference>
<reference evidence="4" key="1">
    <citation type="journal article" date="2019" name="Int. J. Syst. Evol. Microbiol.">
        <title>The Global Catalogue of Microorganisms (GCM) 10K type strain sequencing project: providing services to taxonomists for standard genome sequencing and annotation.</title>
        <authorList>
            <consortium name="The Broad Institute Genomics Platform"/>
            <consortium name="The Broad Institute Genome Sequencing Center for Infectious Disease"/>
            <person name="Wu L."/>
            <person name="Ma J."/>
        </authorList>
    </citation>
    <scope>NUCLEOTIDE SEQUENCE [LARGE SCALE GENOMIC DNA]</scope>
    <source>
        <strain evidence="4">CCUG 57942</strain>
    </source>
</reference>